<evidence type="ECO:0000313" key="2">
    <source>
        <dbReference type="Proteomes" id="UP001375240"/>
    </source>
</evidence>
<dbReference type="SUPFAM" id="SSF58100">
    <property type="entry name" value="Bacterial hemolysins"/>
    <property type="match status" value="1"/>
</dbReference>
<proteinExistence type="predicted"/>
<dbReference type="EMBL" id="JAVHNQ010000006">
    <property type="protein sequence ID" value="KAK6344305.1"/>
    <property type="molecule type" value="Genomic_DNA"/>
</dbReference>
<organism evidence="1 2">
    <name type="scientific">Orbilia brochopaga</name>
    <dbReference type="NCBI Taxonomy" id="3140254"/>
    <lineage>
        <taxon>Eukaryota</taxon>
        <taxon>Fungi</taxon>
        <taxon>Dikarya</taxon>
        <taxon>Ascomycota</taxon>
        <taxon>Pezizomycotina</taxon>
        <taxon>Orbiliomycetes</taxon>
        <taxon>Orbiliales</taxon>
        <taxon>Orbiliaceae</taxon>
        <taxon>Orbilia</taxon>
    </lineage>
</organism>
<sequence>MTVETELEAAVTTAFISGPESLMTNNADPTQEPRFILNTNGYETVQLYVTAGLKLAEDKTAYEEWMPRKDFQDIDSIDEELYTLANQGLLSVSRSCRRFNEHDMGEVWSSPTLVIEYCEKAIQDLQDGQNSLNAHWKVLVDEKYRIHGSEDAAFGRARTLAISTLNRLEAYATTKKREATNVRNILTRFQNETTANLSKVRDLDRRFNDTEVSKDGKSYKSISELLNAELTELKAESERNQRFKDDWDNPASSKFDDFLIWEDRFSFFGDSTLTKLARLYRVTEAKIEKATAEKKKITVLILHISRLNEICQGLMPKMQDAIRALGELEALFDSQSSSLKEIARLLGILTEDVSSLDFDIRDVNIPTGLSRAVITFRKVKNLAEEYKRGRDSNPAVGEGHAH</sequence>
<comment type="caution">
    <text evidence="1">The sequence shown here is derived from an EMBL/GenBank/DDBJ whole genome shotgun (WGS) entry which is preliminary data.</text>
</comment>
<reference evidence="1 2" key="1">
    <citation type="submission" date="2019-10" db="EMBL/GenBank/DDBJ databases">
        <authorList>
            <person name="Palmer J.M."/>
        </authorList>
    </citation>
    <scope>NUCLEOTIDE SEQUENCE [LARGE SCALE GENOMIC DNA]</scope>
    <source>
        <strain evidence="1 2">TWF696</strain>
    </source>
</reference>
<keyword evidence="2" id="KW-1185">Reference proteome</keyword>
<accession>A0AAV9UQ40</accession>
<evidence type="ECO:0000313" key="1">
    <source>
        <dbReference type="EMBL" id="KAK6344305.1"/>
    </source>
</evidence>
<dbReference type="AlphaFoldDB" id="A0AAV9UQ40"/>
<dbReference type="Gene3D" id="1.20.1170.10">
    <property type="match status" value="1"/>
</dbReference>
<gene>
    <name evidence="1" type="ORF">TWF696_007945</name>
</gene>
<name>A0AAV9UQ40_9PEZI</name>
<protein>
    <submittedName>
        <fullName evidence="1">Uncharacterized protein</fullName>
    </submittedName>
</protein>
<dbReference type="Proteomes" id="UP001375240">
    <property type="component" value="Unassembled WGS sequence"/>
</dbReference>
<dbReference type="CDD" id="cd22656">
    <property type="entry name" value="ClyA_Cry6Aa-like"/>
    <property type="match status" value="1"/>
</dbReference>